<dbReference type="Proteomes" id="UP000324748">
    <property type="component" value="Unassembled WGS sequence"/>
</dbReference>
<organism evidence="1 2">
    <name type="scientific">Puccinia graminis f. sp. tritici</name>
    <dbReference type="NCBI Taxonomy" id="56615"/>
    <lineage>
        <taxon>Eukaryota</taxon>
        <taxon>Fungi</taxon>
        <taxon>Dikarya</taxon>
        <taxon>Basidiomycota</taxon>
        <taxon>Pucciniomycotina</taxon>
        <taxon>Pucciniomycetes</taxon>
        <taxon>Pucciniales</taxon>
        <taxon>Pucciniaceae</taxon>
        <taxon>Puccinia</taxon>
    </lineage>
</organism>
<dbReference type="OrthoDB" id="10285620at2759"/>
<gene>
    <name evidence="1" type="ORF">PGT21_026634</name>
</gene>
<name>A0A5B0MXF9_PUCGR</name>
<comment type="caution">
    <text evidence="1">The sequence shown here is derived from an EMBL/GenBank/DDBJ whole genome shotgun (WGS) entry which is preliminary data.</text>
</comment>
<proteinExistence type="predicted"/>
<evidence type="ECO:0000313" key="2">
    <source>
        <dbReference type="Proteomes" id="UP000324748"/>
    </source>
</evidence>
<keyword evidence="2" id="KW-1185">Reference proteome</keyword>
<dbReference type="AlphaFoldDB" id="A0A5B0MXF9"/>
<sequence>MATKSSSANTQCVYHEDDRLIQTIVAPCLEDLGHNLTSGLQYKVKGAIVRDDACGTTWEFNPLISKLSTKSGHLTVSGTGRVNAINLGLDAAQDKSSRDEVLVNHQPLLRLIIPKHNSLSINWTAIEKGSALEFSGQFIGEEPDSGVIRLLISYK</sequence>
<reference evidence="1 2" key="1">
    <citation type="submission" date="2019-05" db="EMBL/GenBank/DDBJ databases">
        <title>Emergence of the Ug99 lineage of the wheat stem rust pathogen through somatic hybridization.</title>
        <authorList>
            <person name="Li F."/>
            <person name="Upadhyaya N.M."/>
            <person name="Sperschneider J."/>
            <person name="Matny O."/>
            <person name="Nguyen-Phuc H."/>
            <person name="Mago R."/>
            <person name="Raley C."/>
            <person name="Miller M.E."/>
            <person name="Silverstein K.A.T."/>
            <person name="Henningsen E."/>
            <person name="Hirsch C.D."/>
            <person name="Visser B."/>
            <person name="Pretorius Z.A."/>
            <person name="Steffenson B.J."/>
            <person name="Schwessinger B."/>
            <person name="Dodds P.N."/>
            <person name="Figueroa M."/>
        </authorList>
    </citation>
    <scope>NUCLEOTIDE SEQUENCE [LARGE SCALE GENOMIC DNA]</scope>
    <source>
        <strain evidence="1">21-0</strain>
    </source>
</reference>
<evidence type="ECO:0000313" key="1">
    <source>
        <dbReference type="EMBL" id="KAA1080976.1"/>
    </source>
</evidence>
<accession>A0A5B0MXF9</accession>
<protein>
    <submittedName>
        <fullName evidence="1">Uncharacterized protein</fullName>
    </submittedName>
</protein>
<dbReference type="EMBL" id="VSWC01000131">
    <property type="protein sequence ID" value="KAA1080976.1"/>
    <property type="molecule type" value="Genomic_DNA"/>
</dbReference>